<gene>
    <name evidence="1" type="ORF">V4D30_02550</name>
</gene>
<proteinExistence type="predicted"/>
<dbReference type="RefSeq" id="WP_353684692.1">
    <property type="nucleotide sequence ID" value="NZ_CP144373.1"/>
</dbReference>
<organism evidence="1">
    <name type="scientific">Thermodesulfovibrio autotrophicus</name>
    <dbReference type="NCBI Taxonomy" id="3118333"/>
    <lineage>
        <taxon>Bacteria</taxon>
        <taxon>Pseudomonadati</taxon>
        <taxon>Nitrospirota</taxon>
        <taxon>Thermodesulfovibrionia</taxon>
        <taxon>Thermodesulfovibrionales</taxon>
        <taxon>Thermodesulfovibrionaceae</taxon>
        <taxon>Thermodesulfovibrio</taxon>
    </lineage>
</organism>
<protein>
    <submittedName>
        <fullName evidence="1">Uncharacterized protein</fullName>
    </submittedName>
</protein>
<sequence>MQEYEFRSIGYVRNKAESLLRHWSVSIWDGEIVIEYRPQGG</sequence>
<reference evidence="1" key="1">
    <citation type="submission" date="2024-01" db="EMBL/GenBank/DDBJ databases">
        <title>The first autotrophic representatives of the genus Thermodesulfovibrio.</title>
        <authorList>
            <person name="Maltseva A.I."/>
            <person name="Elcheninov A.G."/>
            <person name="Kublanov I.V."/>
            <person name="Lebedinsky A.V."/>
            <person name="Frolov E.N."/>
        </authorList>
    </citation>
    <scope>NUCLEOTIDE SEQUENCE</scope>
    <source>
        <strain evidence="1">3907-1M</strain>
    </source>
</reference>
<dbReference type="AlphaFoldDB" id="A0AAU8H0K2"/>
<dbReference type="EMBL" id="CP144373">
    <property type="protein sequence ID" value="XCH47165.1"/>
    <property type="molecule type" value="Genomic_DNA"/>
</dbReference>
<accession>A0AAU8H0K2</accession>
<name>A0AAU8H0K2_9BACT</name>
<dbReference type="KEGG" id="taut:V4D30_02550"/>
<evidence type="ECO:0000313" key="1">
    <source>
        <dbReference type="EMBL" id="XCH47165.1"/>
    </source>
</evidence>